<sequence length="315" mass="32274">MTSALIKQLSAAIVSLKPYTTWGRAMIVVTGATGTVGSEVVSGLRARGERVRALVRDGSAVPAHWDAGVETVAADFTDPASLDRALAGADAVYVLVAVHPEMDAHERNVIDAAARTGRRPHLVLHAAAGVGEHAEGVRFLAAHTAGLGCLGASGLPWTVLAPNGFYQNFLGMAPTLHTGRLALPGGTGAVSYVDTRDVAEAAVAVLTGDGHENAVYTLTGPAALTHTEIAGVLGETVGHPVTYEALDPEAALAGMLAAGWDPWRAEGMVELYGLYASGGASAVTDDVEKLTGHPARSFAYFVTEHAAALRAGAAS</sequence>
<proteinExistence type="predicted"/>
<dbReference type="PANTHER" id="PTHR43162">
    <property type="match status" value="1"/>
</dbReference>
<evidence type="ECO:0000259" key="1">
    <source>
        <dbReference type="Pfam" id="PF05368"/>
    </source>
</evidence>
<feature type="domain" description="NmrA-like" evidence="1">
    <location>
        <begin position="26"/>
        <end position="251"/>
    </location>
</feature>
<gene>
    <name evidence="2" type="ORF">O1G22_20225</name>
</gene>
<dbReference type="EMBL" id="CP115300">
    <property type="protein sequence ID" value="WBO64993.1"/>
    <property type="molecule type" value="Genomic_DNA"/>
</dbReference>
<dbReference type="Pfam" id="PF05368">
    <property type="entry name" value="NmrA"/>
    <property type="match status" value="1"/>
</dbReference>
<dbReference type="PANTHER" id="PTHR43162:SF1">
    <property type="entry name" value="PRESTALK A DIFFERENTIATION PROTEIN A"/>
    <property type="match status" value="1"/>
</dbReference>
<dbReference type="RefSeq" id="WP_270082625.1">
    <property type="nucleotide sequence ID" value="NZ_CP115300.1"/>
</dbReference>
<name>A0ABY7P6N4_9ACTN</name>
<evidence type="ECO:0000313" key="2">
    <source>
        <dbReference type="EMBL" id="WBO64993.1"/>
    </source>
</evidence>
<dbReference type="CDD" id="cd05269">
    <property type="entry name" value="TMR_SDR_a"/>
    <property type="match status" value="1"/>
</dbReference>
<organism evidence="2 3">
    <name type="scientific">Streptomyces camelliae</name>
    <dbReference type="NCBI Taxonomy" id="3004093"/>
    <lineage>
        <taxon>Bacteria</taxon>
        <taxon>Bacillati</taxon>
        <taxon>Actinomycetota</taxon>
        <taxon>Actinomycetes</taxon>
        <taxon>Kitasatosporales</taxon>
        <taxon>Streptomycetaceae</taxon>
        <taxon>Streptomyces</taxon>
    </lineage>
</organism>
<dbReference type="InterPro" id="IPR008030">
    <property type="entry name" value="NmrA-like"/>
</dbReference>
<dbReference type="Proteomes" id="UP001212326">
    <property type="component" value="Chromosome"/>
</dbReference>
<protein>
    <submittedName>
        <fullName evidence="2">SDR family oxidoreductase</fullName>
    </submittedName>
</protein>
<dbReference type="Gene3D" id="3.40.50.720">
    <property type="entry name" value="NAD(P)-binding Rossmann-like Domain"/>
    <property type="match status" value="1"/>
</dbReference>
<accession>A0ABY7P6N4</accession>
<keyword evidence="3" id="KW-1185">Reference proteome</keyword>
<dbReference type="Gene3D" id="3.90.25.10">
    <property type="entry name" value="UDP-galactose 4-epimerase, domain 1"/>
    <property type="match status" value="1"/>
</dbReference>
<dbReference type="SUPFAM" id="SSF51735">
    <property type="entry name" value="NAD(P)-binding Rossmann-fold domains"/>
    <property type="match status" value="1"/>
</dbReference>
<dbReference type="InterPro" id="IPR036291">
    <property type="entry name" value="NAD(P)-bd_dom_sf"/>
</dbReference>
<dbReference type="InterPro" id="IPR051604">
    <property type="entry name" value="Ergot_Alk_Oxidoreductase"/>
</dbReference>
<reference evidence="2 3" key="1">
    <citation type="submission" date="2022-12" db="EMBL/GenBank/DDBJ databases">
        <authorList>
            <person name="Mo P."/>
        </authorList>
    </citation>
    <scope>NUCLEOTIDE SEQUENCE [LARGE SCALE GENOMIC DNA]</scope>
    <source>
        <strain evidence="2 3">HUAS 2-6</strain>
    </source>
</reference>
<evidence type="ECO:0000313" key="3">
    <source>
        <dbReference type="Proteomes" id="UP001212326"/>
    </source>
</evidence>